<feature type="active site" description="Charge relay system" evidence="7">
    <location>
        <position position="211"/>
    </location>
</feature>
<dbReference type="InterPro" id="IPR036034">
    <property type="entry name" value="PDZ_sf"/>
</dbReference>
<dbReference type="SMART" id="SM00228">
    <property type="entry name" value="PDZ"/>
    <property type="match status" value="2"/>
</dbReference>
<feature type="binding site" evidence="8">
    <location>
        <begin position="209"/>
        <end position="211"/>
    </location>
    <ligand>
        <name>substrate</name>
    </ligand>
</feature>
<dbReference type="NCBIfam" id="TIGR02037">
    <property type="entry name" value="degP_htrA_DO"/>
    <property type="match status" value="1"/>
</dbReference>
<dbReference type="SUPFAM" id="SSF50156">
    <property type="entry name" value="PDZ domain-like"/>
    <property type="match status" value="2"/>
</dbReference>
<feature type="active site" description="Charge relay system" evidence="7">
    <location>
        <position position="136"/>
    </location>
</feature>
<evidence type="ECO:0000313" key="12">
    <source>
        <dbReference type="Proteomes" id="UP000002366"/>
    </source>
</evidence>
<feature type="domain" description="PDZ" evidence="10">
    <location>
        <begin position="252"/>
        <end position="318"/>
    </location>
</feature>
<feature type="binding site" evidence="8">
    <location>
        <position position="53"/>
    </location>
    <ligand>
        <name>substrate</name>
    </ligand>
</feature>
<sequence length="464" mass="49738">MKRMYNTIALLSIIAFALSAISTSSFAQDVFTGNPIAVIAKDASPAVVNIDVEATVTRSVSPFPNDPIFKRFFGEEFQRFSRTIPMKGRGSGFIVTDNGQILTNSHVVEGADKITVTLSDGRTFPAEVLGTDPTFDLAVIRIDARNLPVLKLGDSDRIDVGEWVVAIGNPFGLEHTVTVGVISAKNRSIHAGDVNFDGFLQTDAAINPGNSGGPLINLSGEVVGINSAIVPYAQGIGFAIPVNMAKQIMDDLVKYGKVKRGWLGVYVQPVTKEFITAYGLKEEKGAVISDVVSDSPADKAGLQRGDVIIAVNGNKIDNHQDLVFRIRQFMAGDTVNLEIVRKAEKKNISVKLTEVAPAGEESQEKGSPKTSELFKKVGVEASNVTTQLRSQYGLRSKDGVVITFVEQGSFAARAGIREGDLVLEVNGTKVSDVSDLNKAVGNKDNSLVLLLGRGGRTFFVSMSF</sequence>
<dbReference type="Gene3D" id="2.40.10.120">
    <property type="match status" value="1"/>
</dbReference>
<keyword evidence="12" id="KW-1185">Reference proteome</keyword>
<dbReference type="InterPro" id="IPR011782">
    <property type="entry name" value="Pept_S1C_Do"/>
</dbReference>
<dbReference type="Pfam" id="PF00595">
    <property type="entry name" value="PDZ"/>
    <property type="match status" value="1"/>
</dbReference>
<name>D5EE50_AMICL</name>
<feature type="binding site" evidence="8">
    <location>
        <position position="136"/>
    </location>
    <ligand>
        <name>substrate</name>
    </ligand>
</feature>
<feature type="signal peptide" evidence="9">
    <location>
        <begin position="1"/>
        <end position="27"/>
    </location>
</feature>
<feature type="domain" description="PDZ" evidence="10">
    <location>
        <begin position="376"/>
        <end position="434"/>
    </location>
</feature>
<comment type="similarity">
    <text evidence="1">Belongs to the peptidase S1C family.</text>
</comment>
<evidence type="ECO:0000256" key="6">
    <source>
        <dbReference type="ARBA" id="ARBA00022825"/>
    </source>
</evidence>
<dbReference type="KEGG" id="aco:Amico_0697"/>
<dbReference type="EMBL" id="CP001997">
    <property type="protein sequence ID" value="ADE56832.1"/>
    <property type="molecule type" value="Genomic_DNA"/>
</dbReference>
<keyword evidence="5 11" id="KW-0378">Hydrolase</keyword>
<evidence type="ECO:0000256" key="7">
    <source>
        <dbReference type="PIRSR" id="PIRSR611782-1"/>
    </source>
</evidence>
<protein>
    <submittedName>
        <fullName evidence="11">Protease Do</fullName>
        <ecNumber evidence="11">3.4.21.108</ecNumber>
    </submittedName>
</protein>
<proteinExistence type="inferred from homology"/>
<dbReference type="InterPro" id="IPR001940">
    <property type="entry name" value="Peptidase_S1C"/>
</dbReference>
<dbReference type="EC" id="3.4.21.108" evidence="11"/>
<dbReference type="Pfam" id="PF13180">
    <property type="entry name" value="PDZ_2"/>
    <property type="match status" value="1"/>
</dbReference>
<dbReference type="Gene3D" id="2.30.42.10">
    <property type="match status" value="2"/>
</dbReference>
<dbReference type="PANTHER" id="PTHR22939:SF129">
    <property type="entry name" value="SERINE PROTEASE HTRA2, MITOCHONDRIAL"/>
    <property type="match status" value="1"/>
</dbReference>
<gene>
    <name evidence="11" type="ordered locus">Amico_0697</name>
</gene>
<dbReference type="SUPFAM" id="SSF50494">
    <property type="entry name" value="Trypsin-like serine proteases"/>
    <property type="match status" value="1"/>
</dbReference>
<dbReference type="InterPro" id="IPR009003">
    <property type="entry name" value="Peptidase_S1_PA"/>
</dbReference>
<keyword evidence="2 11" id="KW-0645">Protease</keyword>
<dbReference type="PRINTS" id="PR00834">
    <property type="entry name" value="PROTEASES2C"/>
</dbReference>
<feature type="binding site" evidence="8">
    <location>
        <position position="106"/>
    </location>
    <ligand>
        <name>substrate</name>
    </ligand>
</feature>
<accession>D5EE50</accession>
<dbReference type="CDD" id="cd10839">
    <property type="entry name" value="cpPDZ1_DegP-like"/>
    <property type="match status" value="1"/>
</dbReference>
<dbReference type="AlphaFoldDB" id="D5EE50"/>
<dbReference type="PANTHER" id="PTHR22939">
    <property type="entry name" value="SERINE PROTEASE FAMILY S1C HTRA-RELATED"/>
    <property type="match status" value="1"/>
</dbReference>
<dbReference type="Pfam" id="PF13365">
    <property type="entry name" value="Trypsin_2"/>
    <property type="match status" value="1"/>
</dbReference>
<dbReference type="HOGENOM" id="CLU_020120_1_0_0"/>
<reference evidence="11 12" key="1">
    <citation type="journal article" date="2010" name="Stand. Genomic Sci.">
        <title>Complete genome sequence of Aminobacterium colombiense type strain (ALA-1).</title>
        <authorList>
            <person name="Chertkov O."/>
            <person name="Sikorski J."/>
            <person name="Brambilla E."/>
            <person name="Lapidus A."/>
            <person name="Copeland A."/>
            <person name="Glavina Del Rio T."/>
            <person name="Nolan M."/>
            <person name="Lucas S."/>
            <person name="Tice H."/>
            <person name="Cheng J.F."/>
            <person name="Han C."/>
            <person name="Detter J.C."/>
            <person name="Bruce D."/>
            <person name="Tapia R."/>
            <person name="Goodwin L."/>
            <person name="Pitluck S."/>
            <person name="Liolios K."/>
            <person name="Ivanova N."/>
            <person name="Mavromatis K."/>
            <person name="Ovchinnikova G."/>
            <person name="Pati A."/>
            <person name="Chen A."/>
            <person name="Palaniappan K."/>
            <person name="Land M."/>
            <person name="Hauser L."/>
            <person name="Chang Y.J."/>
            <person name="Jeffries C.D."/>
            <person name="Spring S."/>
            <person name="Rohde M."/>
            <person name="Goker M."/>
            <person name="Bristow J."/>
            <person name="Eisen J.A."/>
            <person name="Markowitz V."/>
            <person name="Hugenholtz P."/>
            <person name="Kyrpides N.C."/>
            <person name="Klenk H.P."/>
        </authorList>
    </citation>
    <scope>NUCLEOTIDE SEQUENCE [LARGE SCALE GENOMIC DNA]</scope>
    <source>
        <strain evidence="12">DSM 12261 / ALA-1</strain>
    </source>
</reference>
<keyword evidence="3 9" id="KW-0732">Signal</keyword>
<evidence type="ECO:0000313" key="11">
    <source>
        <dbReference type="EMBL" id="ADE56832.1"/>
    </source>
</evidence>
<organism evidence="11 12">
    <name type="scientific">Aminobacterium colombiense (strain DSM 12261 / ALA-1)</name>
    <dbReference type="NCBI Taxonomy" id="572547"/>
    <lineage>
        <taxon>Bacteria</taxon>
        <taxon>Thermotogati</taxon>
        <taxon>Synergistota</taxon>
        <taxon>Synergistia</taxon>
        <taxon>Synergistales</taxon>
        <taxon>Aminobacteriaceae</taxon>
        <taxon>Aminobacterium</taxon>
    </lineage>
</organism>
<dbReference type="PROSITE" id="PS50106">
    <property type="entry name" value="PDZ"/>
    <property type="match status" value="2"/>
</dbReference>
<evidence type="ECO:0000256" key="3">
    <source>
        <dbReference type="ARBA" id="ARBA00022729"/>
    </source>
</evidence>
<dbReference type="GO" id="GO:0004252">
    <property type="term" value="F:serine-type endopeptidase activity"/>
    <property type="evidence" value="ECO:0007669"/>
    <property type="project" value="InterPro"/>
</dbReference>
<evidence type="ECO:0000256" key="8">
    <source>
        <dbReference type="PIRSR" id="PIRSR611782-2"/>
    </source>
</evidence>
<evidence type="ECO:0000256" key="1">
    <source>
        <dbReference type="ARBA" id="ARBA00010541"/>
    </source>
</evidence>
<evidence type="ECO:0000256" key="4">
    <source>
        <dbReference type="ARBA" id="ARBA00022737"/>
    </source>
</evidence>
<dbReference type="eggNOG" id="COG0265">
    <property type="taxonomic scope" value="Bacteria"/>
</dbReference>
<feature type="chain" id="PRO_5003070650" evidence="9">
    <location>
        <begin position="28"/>
        <end position="464"/>
    </location>
</feature>
<dbReference type="RefSeq" id="WP_013048098.1">
    <property type="nucleotide sequence ID" value="NC_014011.1"/>
</dbReference>
<dbReference type="STRING" id="572547.Amico_0697"/>
<dbReference type="GO" id="GO:0006508">
    <property type="term" value="P:proteolysis"/>
    <property type="evidence" value="ECO:0007669"/>
    <property type="project" value="UniProtKB-KW"/>
</dbReference>
<keyword evidence="4" id="KW-0677">Repeat</keyword>
<evidence type="ECO:0000256" key="2">
    <source>
        <dbReference type="ARBA" id="ARBA00022670"/>
    </source>
</evidence>
<evidence type="ECO:0000256" key="9">
    <source>
        <dbReference type="SAM" id="SignalP"/>
    </source>
</evidence>
<dbReference type="Proteomes" id="UP000002366">
    <property type="component" value="Chromosome"/>
</dbReference>
<evidence type="ECO:0000256" key="5">
    <source>
        <dbReference type="ARBA" id="ARBA00022801"/>
    </source>
</evidence>
<dbReference type="InterPro" id="IPR001478">
    <property type="entry name" value="PDZ"/>
</dbReference>
<dbReference type="OrthoDB" id="9758917at2"/>
<dbReference type="FunFam" id="2.40.10.10:FF:000001">
    <property type="entry name" value="Periplasmic serine protease DegS"/>
    <property type="match status" value="1"/>
</dbReference>
<feature type="active site" description="Charge relay system" evidence="7">
    <location>
        <position position="106"/>
    </location>
</feature>
<keyword evidence="6" id="KW-0720">Serine protease</keyword>
<evidence type="ECO:0000259" key="10">
    <source>
        <dbReference type="PROSITE" id="PS50106"/>
    </source>
</evidence>